<evidence type="ECO:0000313" key="2">
    <source>
        <dbReference type="Proteomes" id="UP000605805"/>
    </source>
</evidence>
<sequence>MVIKVRIVPENKEVEVRGGNRRVRELLKELGLSLEEAVVVKNGRVVLDDEVVKDGESVEVLLAVSGG</sequence>
<accession>A0A833DTU7</accession>
<protein>
    <submittedName>
        <fullName evidence="1">Thiamine biosynthesis protein ThiS</fullName>
    </submittedName>
</protein>
<gene>
    <name evidence="1" type="ORF">EYH02_04395</name>
</gene>
<dbReference type="InterPro" id="IPR016155">
    <property type="entry name" value="Mopterin_synth/thiamin_S_b"/>
</dbReference>
<dbReference type="CDD" id="cd17506">
    <property type="entry name" value="Ubl_SAMP2_like"/>
    <property type="match status" value="1"/>
</dbReference>
<evidence type="ECO:0000313" key="1">
    <source>
        <dbReference type="EMBL" id="HIP57290.1"/>
    </source>
</evidence>
<dbReference type="Gene3D" id="3.10.20.30">
    <property type="match status" value="1"/>
</dbReference>
<dbReference type="InterPro" id="IPR012675">
    <property type="entry name" value="Beta-grasp_dom_sf"/>
</dbReference>
<dbReference type="InterPro" id="IPR053833">
    <property type="entry name" value="SAMP2"/>
</dbReference>
<dbReference type="SUPFAM" id="SSF54285">
    <property type="entry name" value="MoaD/ThiS"/>
    <property type="match status" value="1"/>
</dbReference>
<dbReference type="Pfam" id="PF21965">
    <property type="entry name" value="SAMP2"/>
    <property type="match status" value="1"/>
</dbReference>
<organism evidence="1 2">
    <name type="scientific">Ignisphaera aggregans</name>
    <dbReference type="NCBI Taxonomy" id="334771"/>
    <lineage>
        <taxon>Archaea</taxon>
        <taxon>Thermoproteota</taxon>
        <taxon>Thermoprotei</taxon>
        <taxon>Desulfurococcales</taxon>
        <taxon>Desulfurococcaceae</taxon>
        <taxon>Ignisphaera</taxon>
    </lineage>
</organism>
<dbReference type="AlphaFoldDB" id="A0A833DTU7"/>
<proteinExistence type="predicted"/>
<name>A0A833DTU7_9CREN</name>
<dbReference type="EMBL" id="DQTV01000080">
    <property type="protein sequence ID" value="HIP57290.1"/>
    <property type="molecule type" value="Genomic_DNA"/>
</dbReference>
<comment type="caution">
    <text evidence="1">The sequence shown here is derived from an EMBL/GenBank/DDBJ whole genome shotgun (WGS) entry which is preliminary data.</text>
</comment>
<dbReference type="Proteomes" id="UP000605805">
    <property type="component" value="Unassembled WGS sequence"/>
</dbReference>
<reference evidence="1" key="1">
    <citation type="journal article" date="2020" name="ISME J.">
        <title>Gammaproteobacteria mediating utilization of methyl-, sulfur- and petroleum organic compounds in deep ocean hydrothermal plumes.</title>
        <authorList>
            <person name="Zhou Z."/>
            <person name="Liu Y."/>
            <person name="Pan J."/>
            <person name="Cron B.R."/>
            <person name="Toner B.M."/>
            <person name="Anantharaman K."/>
            <person name="Breier J.A."/>
            <person name="Dick G.J."/>
            <person name="Li M."/>
        </authorList>
    </citation>
    <scope>NUCLEOTIDE SEQUENCE</scope>
    <source>
        <strain evidence="1">SZUA-1435</strain>
    </source>
</reference>